<organism evidence="2 3">
    <name type="scientific">Fusarium venenatum</name>
    <dbReference type="NCBI Taxonomy" id="56646"/>
    <lineage>
        <taxon>Eukaryota</taxon>
        <taxon>Fungi</taxon>
        <taxon>Dikarya</taxon>
        <taxon>Ascomycota</taxon>
        <taxon>Pezizomycotina</taxon>
        <taxon>Sordariomycetes</taxon>
        <taxon>Hypocreomycetidae</taxon>
        <taxon>Hypocreales</taxon>
        <taxon>Nectriaceae</taxon>
        <taxon>Fusarium</taxon>
    </lineage>
</organism>
<dbReference type="Pfam" id="PF14856">
    <property type="entry name" value="Hce2"/>
    <property type="match status" value="1"/>
</dbReference>
<accession>A0A2L2T4X8</accession>
<dbReference type="InterPro" id="IPR029226">
    <property type="entry name" value="Ecp2-like"/>
</dbReference>
<dbReference type="STRING" id="56646.A0A2L2T4X8"/>
<name>A0A2L2T4X8_9HYPO</name>
<evidence type="ECO:0000313" key="3">
    <source>
        <dbReference type="Proteomes" id="UP000245910"/>
    </source>
</evidence>
<dbReference type="AlphaFoldDB" id="A0A2L2T4X8"/>
<dbReference type="EMBL" id="LN649230">
    <property type="protein sequence ID" value="CEI60021.1"/>
    <property type="molecule type" value="Genomic_DNA"/>
</dbReference>
<evidence type="ECO:0000259" key="1">
    <source>
        <dbReference type="Pfam" id="PF14856"/>
    </source>
</evidence>
<sequence length="153" mass="16453">MNALIDVDVTHPDIVRLPVCSPEKAYQAWDTGKPGTIPFYPCEPPAGRKTCGDSSFENETSDKSPLIKDCLDIIKNIDTTLVGVLRQRQIVNSGSYALGVEATKADRNADFVVGGQDVINIINTAIGKYGKNDKIGAVGNMDCTGTVKKESIH</sequence>
<dbReference type="Proteomes" id="UP000245910">
    <property type="component" value="Chromosome II"/>
</dbReference>
<protein>
    <recommendedName>
        <fullName evidence="1">Ecp2 effector protein-like domain-containing protein</fullName>
    </recommendedName>
</protein>
<reference evidence="3" key="1">
    <citation type="submission" date="2014-10" db="EMBL/GenBank/DDBJ databases">
        <authorList>
            <person name="King R."/>
        </authorList>
    </citation>
    <scope>NUCLEOTIDE SEQUENCE [LARGE SCALE GENOMIC DNA]</scope>
    <source>
        <strain evidence="3">A3/5</strain>
    </source>
</reference>
<keyword evidence="3" id="KW-1185">Reference proteome</keyword>
<evidence type="ECO:0000313" key="2">
    <source>
        <dbReference type="EMBL" id="CEI60021.1"/>
    </source>
</evidence>
<proteinExistence type="predicted"/>
<feature type="domain" description="Ecp2 effector protein-like" evidence="1">
    <location>
        <begin position="50"/>
        <end position="143"/>
    </location>
</feature>